<gene>
    <name evidence="2" type="ORF">ARB_04565</name>
</gene>
<evidence type="ECO:0000313" key="2">
    <source>
        <dbReference type="EMBL" id="EFE37038.1"/>
    </source>
</evidence>
<sequence>MFPLNKNRRGDDETGGRKGEDGRQEKKVAEDGEDEEIKGEREERDGGGKSVRSRKASGDGDGATGDCEDSTLGGHPAGHSPLVTATTGCIYTVA</sequence>
<feature type="region of interest" description="Disordered" evidence="1">
    <location>
        <begin position="1"/>
        <end position="88"/>
    </location>
</feature>
<dbReference type="Proteomes" id="UP000008866">
    <property type="component" value="Unassembled WGS sequence"/>
</dbReference>
<dbReference type="KEGG" id="abe:ARB_04565"/>
<dbReference type="AlphaFoldDB" id="D4AJW5"/>
<reference evidence="3" key="1">
    <citation type="journal article" date="2011" name="Genome Biol.">
        <title>Comparative and functional genomics provide insights into the pathogenicity of dermatophytic fungi.</title>
        <authorList>
            <person name="Burmester A."/>
            <person name="Shelest E."/>
            <person name="Gloeckner G."/>
            <person name="Heddergott C."/>
            <person name="Schindler S."/>
            <person name="Staib P."/>
            <person name="Heidel A."/>
            <person name="Felder M."/>
            <person name="Petzold A."/>
            <person name="Szafranski K."/>
            <person name="Feuermann M."/>
            <person name="Pedruzzi I."/>
            <person name="Priebe S."/>
            <person name="Groth M."/>
            <person name="Winkler R."/>
            <person name="Li W."/>
            <person name="Kniemeyer O."/>
            <person name="Schroeckh V."/>
            <person name="Hertweck C."/>
            <person name="Hube B."/>
            <person name="White T.C."/>
            <person name="Platzer M."/>
            <person name="Guthke R."/>
            <person name="Heitman J."/>
            <person name="Woestemeyer J."/>
            <person name="Zipfel P.F."/>
            <person name="Monod M."/>
            <person name="Brakhage A.A."/>
        </authorList>
    </citation>
    <scope>NUCLEOTIDE SEQUENCE [LARGE SCALE GENOMIC DNA]</scope>
    <source>
        <strain evidence="3">ATCC MYA-4681 / CBS 112371</strain>
    </source>
</reference>
<keyword evidence="3" id="KW-1185">Reference proteome</keyword>
<name>D4AJW5_ARTBC</name>
<dbReference type="HOGENOM" id="CLU_2385712_0_0_1"/>
<protein>
    <submittedName>
        <fullName evidence="2">Uncharacterized protein</fullName>
    </submittedName>
</protein>
<dbReference type="GeneID" id="9522528"/>
<dbReference type="EMBL" id="ABSU01000001">
    <property type="protein sequence ID" value="EFE37038.1"/>
    <property type="molecule type" value="Genomic_DNA"/>
</dbReference>
<organism evidence="2 3">
    <name type="scientific">Arthroderma benhamiae (strain ATCC MYA-4681 / CBS 112371)</name>
    <name type="common">Trichophyton mentagrophytes</name>
    <dbReference type="NCBI Taxonomy" id="663331"/>
    <lineage>
        <taxon>Eukaryota</taxon>
        <taxon>Fungi</taxon>
        <taxon>Dikarya</taxon>
        <taxon>Ascomycota</taxon>
        <taxon>Pezizomycotina</taxon>
        <taxon>Eurotiomycetes</taxon>
        <taxon>Eurotiomycetidae</taxon>
        <taxon>Onygenales</taxon>
        <taxon>Arthrodermataceae</taxon>
        <taxon>Trichophyton</taxon>
    </lineage>
</organism>
<feature type="compositionally biased region" description="Basic and acidic residues" evidence="1">
    <location>
        <begin position="8"/>
        <end position="30"/>
    </location>
</feature>
<proteinExistence type="predicted"/>
<comment type="caution">
    <text evidence="2">The sequence shown here is derived from an EMBL/GenBank/DDBJ whole genome shotgun (WGS) entry which is preliminary data.</text>
</comment>
<evidence type="ECO:0000256" key="1">
    <source>
        <dbReference type="SAM" id="MobiDB-lite"/>
    </source>
</evidence>
<accession>D4AJW5</accession>
<feature type="compositionally biased region" description="Basic and acidic residues" evidence="1">
    <location>
        <begin position="38"/>
        <end position="47"/>
    </location>
</feature>
<evidence type="ECO:0000313" key="3">
    <source>
        <dbReference type="Proteomes" id="UP000008866"/>
    </source>
</evidence>
<dbReference type="RefSeq" id="XP_003017683.1">
    <property type="nucleotide sequence ID" value="XM_003017637.1"/>
</dbReference>